<proteinExistence type="predicted"/>
<sequence length="166" mass="17868">MRDEMNEAWKVAGRSARWFAKNYPVIASFGALASVQRFVAVRGVRGGAWAAGVTGEVLTAAARIGLSVWCARRVFADCPVPLRDVPGRVWRHGRSHPGEVAAGAALLAGLTVVSKVIPDAAIAQLDEASRRRASAWELAVKNVTVIPFTTVWMVIGMRHAVDQARP</sequence>
<accession>K7RVN2</accession>
<reference evidence="1 2" key="1">
    <citation type="journal article" date="2012" name="BMC Genomics">
        <title>The genome sequence of Propionibacterium acidipropionici provides insights into its biotechnological and industrial potential.</title>
        <authorList>
            <person name="Parizzi L.P."/>
            <person name="Grassi M.C."/>
            <person name="Llerena L.A."/>
            <person name="Carazzolle M.F."/>
            <person name="Queiroz V.L."/>
            <person name="Lunardi I."/>
            <person name="Zeidler A.F."/>
            <person name="Teixeira P.J."/>
            <person name="Mieczkowski P."/>
            <person name="Rincones J."/>
            <person name="Pereira G.A."/>
        </authorList>
    </citation>
    <scope>NUCLEOTIDE SEQUENCE [LARGE SCALE GENOMIC DNA]</scope>
    <source>
        <strain evidence="2">ATCC 4875 / DSM 20272 / JCM 6432 / NBRC 12425 / NCIMB 8070</strain>
    </source>
</reference>
<evidence type="ECO:0000313" key="2">
    <source>
        <dbReference type="Proteomes" id="UP000000214"/>
    </source>
</evidence>
<gene>
    <name evidence="1" type="ordered locus">PACID_26750</name>
</gene>
<dbReference type="PATRIC" id="fig|1171373.8.peg.2632"/>
<dbReference type="EMBL" id="CP003493">
    <property type="protein sequence ID" value="AFV90446.1"/>
    <property type="molecule type" value="Genomic_DNA"/>
</dbReference>
<dbReference type="HOGENOM" id="CLU_1601217_0_0_11"/>
<evidence type="ECO:0000313" key="1">
    <source>
        <dbReference type="EMBL" id="AFV90446.1"/>
    </source>
</evidence>
<dbReference type="KEGG" id="pbo:PACID_26750"/>
<organism evidence="1 2">
    <name type="scientific">Acidipropionibacterium acidipropionici (strain ATCC 4875 / DSM 20272 / JCM 6432 / NBRC 12425 / NCIMB 8070 / 4)</name>
    <name type="common">Propionibacterium acidipropionici</name>
    <dbReference type="NCBI Taxonomy" id="1171373"/>
    <lineage>
        <taxon>Bacteria</taxon>
        <taxon>Bacillati</taxon>
        <taxon>Actinomycetota</taxon>
        <taxon>Actinomycetes</taxon>
        <taxon>Propionibacteriales</taxon>
        <taxon>Propionibacteriaceae</taxon>
        <taxon>Acidipropionibacterium</taxon>
    </lineage>
</organism>
<dbReference type="AlphaFoldDB" id="K7RVN2"/>
<dbReference type="Proteomes" id="UP000000214">
    <property type="component" value="Chromosome"/>
</dbReference>
<name>K7RVN2_ACIA4</name>
<dbReference type="eggNOG" id="ENOG5031WGV">
    <property type="taxonomic scope" value="Bacteria"/>
</dbReference>
<protein>
    <submittedName>
        <fullName evidence="1">Uncharacterized protein</fullName>
    </submittedName>
</protein>